<organism evidence="3 4">
    <name type="scientific">Paenarthrobacter nicotinovorans</name>
    <name type="common">Arthrobacter nicotinovorans</name>
    <dbReference type="NCBI Taxonomy" id="29320"/>
    <lineage>
        <taxon>Bacteria</taxon>
        <taxon>Bacillati</taxon>
        <taxon>Actinomycetota</taxon>
        <taxon>Actinomycetes</taxon>
        <taxon>Micrococcales</taxon>
        <taxon>Micrococcaceae</taxon>
        <taxon>Paenarthrobacter</taxon>
    </lineage>
</organism>
<dbReference type="SUPFAM" id="SSF53697">
    <property type="entry name" value="SIS domain"/>
    <property type="match status" value="1"/>
</dbReference>
<dbReference type="Pfam" id="PF01380">
    <property type="entry name" value="SIS"/>
    <property type="match status" value="1"/>
</dbReference>
<evidence type="ECO:0000259" key="2">
    <source>
        <dbReference type="PROSITE" id="PS51464"/>
    </source>
</evidence>
<dbReference type="Pfam" id="PF01418">
    <property type="entry name" value="HTH_6"/>
    <property type="match status" value="1"/>
</dbReference>
<sequence length="289" mass="31503">MGAGSRLTPSERKIGEYLLRHPDEVIGASALRIAEATGTSDATVVRTVKGLGYSGLKEMKKEFLESVLRRRNVSATIDHRIDRMLMNEQPVLGMLSESVGVLDAFREEFDVEAFERSIEIMALARRIYAYGLGPGGMIAGFLALNLVRVGYDAHSITQTGYRLADDLLLLRDGDCVVLFAPYHQTAEVEVLVDHANKVGASVVLVTEALGPSLEDRVQVVIKTPSTISSLASEGLAPLTFSYAVTVQLASKHRDASMKRGELFTELSSRFTGSPEMLSPPFFPVDINVD</sequence>
<dbReference type="GO" id="GO:0003677">
    <property type="term" value="F:DNA binding"/>
    <property type="evidence" value="ECO:0007669"/>
    <property type="project" value="UniProtKB-KW"/>
</dbReference>
<dbReference type="SUPFAM" id="SSF46689">
    <property type="entry name" value="Homeodomain-like"/>
    <property type="match status" value="1"/>
</dbReference>
<name>A0ABT9TQT6_PAENI</name>
<dbReference type="InterPro" id="IPR009057">
    <property type="entry name" value="Homeodomain-like_sf"/>
</dbReference>
<dbReference type="InterPro" id="IPR047640">
    <property type="entry name" value="RpiR-like"/>
</dbReference>
<dbReference type="PANTHER" id="PTHR30514">
    <property type="entry name" value="GLUCOKINASE"/>
    <property type="match status" value="1"/>
</dbReference>
<dbReference type="InterPro" id="IPR046348">
    <property type="entry name" value="SIS_dom_sf"/>
</dbReference>
<protein>
    <submittedName>
        <fullName evidence="3">DNA-binding MurR/RpiR family transcriptional regulator</fullName>
    </submittedName>
</protein>
<comment type="caution">
    <text evidence="3">The sequence shown here is derived from an EMBL/GenBank/DDBJ whole genome shotgun (WGS) entry which is preliminary data.</text>
</comment>
<keyword evidence="4" id="KW-1185">Reference proteome</keyword>
<dbReference type="PROSITE" id="PS51071">
    <property type="entry name" value="HTH_RPIR"/>
    <property type="match status" value="1"/>
</dbReference>
<evidence type="ECO:0000259" key="1">
    <source>
        <dbReference type="PROSITE" id="PS51071"/>
    </source>
</evidence>
<dbReference type="PANTHER" id="PTHR30514:SF1">
    <property type="entry name" value="HTH-TYPE TRANSCRIPTIONAL REGULATOR HEXR-RELATED"/>
    <property type="match status" value="1"/>
</dbReference>
<dbReference type="InterPro" id="IPR036388">
    <property type="entry name" value="WH-like_DNA-bd_sf"/>
</dbReference>
<feature type="domain" description="SIS" evidence="2">
    <location>
        <begin position="117"/>
        <end position="266"/>
    </location>
</feature>
<accession>A0ABT9TQT6</accession>
<gene>
    <name evidence="3" type="ORF">J2T10_003708</name>
</gene>
<dbReference type="InterPro" id="IPR000281">
    <property type="entry name" value="HTH_RpiR"/>
</dbReference>
<evidence type="ECO:0000313" key="3">
    <source>
        <dbReference type="EMBL" id="MDQ0104035.1"/>
    </source>
</evidence>
<keyword evidence="3" id="KW-0238">DNA-binding</keyword>
<feature type="domain" description="HTH rpiR-type" evidence="1">
    <location>
        <begin position="1"/>
        <end position="70"/>
    </location>
</feature>
<proteinExistence type="predicted"/>
<dbReference type="InterPro" id="IPR001347">
    <property type="entry name" value="SIS_dom"/>
</dbReference>
<dbReference type="RefSeq" id="WP_064723314.1">
    <property type="nucleotide sequence ID" value="NZ_BDDW01000015.1"/>
</dbReference>
<evidence type="ECO:0000313" key="4">
    <source>
        <dbReference type="Proteomes" id="UP001244563"/>
    </source>
</evidence>
<dbReference type="PROSITE" id="PS51464">
    <property type="entry name" value="SIS"/>
    <property type="match status" value="1"/>
</dbReference>
<dbReference type="Gene3D" id="1.10.10.10">
    <property type="entry name" value="Winged helix-like DNA-binding domain superfamily/Winged helix DNA-binding domain"/>
    <property type="match status" value="1"/>
</dbReference>
<dbReference type="Gene3D" id="3.40.50.10490">
    <property type="entry name" value="Glucose-6-phosphate isomerase like protein, domain 1"/>
    <property type="match status" value="1"/>
</dbReference>
<reference evidence="3 4" key="1">
    <citation type="submission" date="2023-07" db="EMBL/GenBank/DDBJ databases">
        <title>Sorghum-associated microbial communities from plants grown in Nebraska, USA.</title>
        <authorList>
            <person name="Schachtman D."/>
        </authorList>
    </citation>
    <scope>NUCLEOTIDE SEQUENCE [LARGE SCALE GENOMIC DNA]</scope>
    <source>
        <strain evidence="3 4">CC523</strain>
    </source>
</reference>
<dbReference type="EMBL" id="JAUSSW010000013">
    <property type="protein sequence ID" value="MDQ0104035.1"/>
    <property type="molecule type" value="Genomic_DNA"/>
</dbReference>
<dbReference type="Proteomes" id="UP001244563">
    <property type="component" value="Unassembled WGS sequence"/>
</dbReference>